<dbReference type="AlphaFoldDB" id="A0A1V9GR89"/>
<dbReference type="EMBL" id="JPUO02000230">
    <property type="protein sequence ID" value="OQP73179.1"/>
    <property type="molecule type" value="Genomic_DNA"/>
</dbReference>
<evidence type="ECO:0000313" key="2">
    <source>
        <dbReference type="EMBL" id="OQP73179.1"/>
    </source>
</evidence>
<name>A0A1V9GR89_9XANT</name>
<feature type="domain" description="GAD-related" evidence="1">
    <location>
        <begin position="12"/>
        <end position="98"/>
    </location>
</feature>
<reference evidence="2 3" key="1">
    <citation type="journal article" date="2016" name="Plant Pathol.">
        <title>Genetic characterization of strains named as Xanthomonas axonopodis pv. dieffenbachiae leads to a taxonomic revision of the X. axonopodis species complex.</title>
        <authorList>
            <person name="Constantin E.C."/>
            <person name="Cleenwerck I."/>
            <person name="Maes M."/>
            <person name="Baeyen S."/>
            <person name="Van Malderghem C."/>
            <person name="De Vos P."/>
            <person name="Cottyn B."/>
        </authorList>
    </citation>
    <scope>NUCLEOTIDE SEQUENCE [LARGE SCALE GENOMIC DNA]</scope>
    <source>
        <strain evidence="3">LMG9055</strain>
    </source>
</reference>
<protein>
    <recommendedName>
        <fullName evidence="1">GAD-related domain-containing protein</fullName>
    </recommendedName>
</protein>
<dbReference type="Pfam" id="PF08887">
    <property type="entry name" value="GAD-like"/>
    <property type="match status" value="1"/>
</dbReference>
<gene>
    <name evidence="2" type="ORF">IA54_014225</name>
</gene>
<comment type="caution">
    <text evidence="2">The sequence shown here is derived from an EMBL/GenBank/DDBJ whole genome shotgun (WGS) entry which is preliminary data.</text>
</comment>
<reference evidence="2 3" key="2">
    <citation type="journal article" date="2017" name="Plant Pathol.">
        <title>Pathogenicity and virulence gene content of Xanthomonas strains infecting Araceae, formerly known as Xanthomonas axonopodis pv. dieffenbachiae.</title>
        <authorList>
            <person name="Constantin E.C."/>
            <person name="Haegeman A."/>
            <person name="Van Vaerenbergh J."/>
            <person name="Baeyen S."/>
            <person name="Van Malderghem C."/>
            <person name="Maes M."/>
            <person name="Cottyn B."/>
        </authorList>
    </citation>
    <scope>NUCLEOTIDE SEQUENCE [LARGE SCALE GENOMIC DNA]</scope>
    <source>
        <strain evidence="3">LMG9055</strain>
    </source>
</reference>
<dbReference type="InterPro" id="IPR014983">
    <property type="entry name" value="GAD-rel"/>
</dbReference>
<organism evidence="2 3">
    <name type="scientific">Xanthomonas phaseoli pv. syngonii LMG 9055</name>
    <dbReference type="NCBI Taxonomy" id="1437878"/>
    <lineage>
        <taxon>Bacteria</taxon>
        <taxon>Pseudomonadati</taxon>
        <taxon>Pseudomonadota</taxon>
        <taxon>Gammaproteobacteria</taxon>
        <taxon>Lysobacterales</taxon>
        <taxon>Lysobacteraceae</taxon>
        <taxon>Xanthomonas</taxon>
    </lineage>
</organism>
<dbReference type="Proteomes" id="UP000050343">
    <property type="component" value="Unassembled WGS sequence"/>
</dbReference>
<evidence type="ECO:0000313" key="3">
    <source>
        <dbReference type="Proteomes" id="UP000050343"/>
    </source>
</evidence>
<accession>A0A1V9GR89</accession>
<evidence type="ECO:0000259" key="1">
    <source>
        <dbReference type="Pfam" id="PF08887"/>
    </source>
</evidence>
<proteinExistence type="predicted"/>
<sequence length="477" mass="52962">MSWFRRLALSRFLKAHPPGKTQPAATDLIAAYAPVLPASLLELWRKKGLGHYGRMQLALIDPRHWQPVLDRWIVSPPDAVQRIPIALTPFGALLYYRKLTATDEDVVYVDPVSKATGDLSWNLEDFFNKSLCDAAFCDSLIPSALLAAARKECGPLAAGEVYEIDQLLFSMQMLRVNKVDALALHTRVRDAVDRPAPVADVPTTNADALPAEQRSVFEGIFPQPRASDDLHGLYLSSYIDWHRMLVLEPDGQYRLLFWKIDHRSLARCDVRAYSGRFEVTHTEMGDQYITLDIRLRRDSSGSDANDAQLLVMRSGTDMFLLRSDELADMATAMDGSKTLGRSEYYFRKVELTDAFVPEPSGGRAAPPLADLPHVLQQQVNAEAIIATITHVDEIDPDAEDDGAGTVMCTLDRGQDDGLRMNMPLRSPPATGRALYGWVWEMDPAACRAGIRYQRGSDGKLDHGPVVGDVLTSRLSGE</sequence>